<feature type="domain" description="FAD/NAD(P)-binding" evidence="9">
    <location>
        <begin position="67"/>
        <end position="273"/>
    </location>
</feature>
<dbReference type="SUPFAM" id="SSF51905">
    <property type="entry name" value="FAD/NAD(P)-binding domain"/>
    <property type="match status" value="2"/>
</dbReference>
<keyword evidence="7" id="KW-0503">Monooxygenase</keyword>
<keyword evidence="6" id="KW-0560">Oxidoreductase</keyword>
<name>A0A0D2GHR8_9EURO</name>
<evidence type="ECO:0000313" key="11">
    <source>
        <dbReference type="Proteomes" id="UP000054266"/>
    </source>
</evidence>
<organism evidence="10 11">
    <name type="scientific">Phialophora macrospora</name>
    <dbReference type="NCBI Taxonomy" id="1851006"/>
    <lineage>
        <taxon>Eukaryota</taxon>
        <taxon>Fungi</taxon>
        <taxon>Dikarya</taxon>
        <taxon>Ascomycota</taxon>
        <taxon>Pezizomycotina</taxon>
        <taxon>Eurotiomycetes</taxon>
        <taxon>Chaetothyriomycetidae</taxon>
        <taxon>Chaetothyriales</taxon>
        <taxon>Herpotrichiellaceae</taxon>
        <taxon>Phialophora</taxon>
    </lineage>
</organism>
<dbReference type="PANTHER" id="PTHR43098">
    <property type="entry name" value="L-ORNITHINE N(5)-MONOOXYGENASE-RELATED"/>
    <property type="match status" value="1"/>
</dbReference>
<evidence type="ECO:0000256" key="2">
    <source>
        <dbReference type="ARBA" id="ARBA00010139"/>
    </source>
</evidence>
<dbReference type="Proteomes" id="UP000054266">
    <property type="component" value="Unassembled WGS sequence"/>
</dbReference>
<evidence type="ECO:0000256" key="7">
    <source>
        <dbReference type="ARBA" id="ARBA00023033"/>
    </source>
</evidence>
<keyword evidence="3" id="KW-0285">Flavoprotein</keyword>
<evidence type="ECO:0000256" key="6">
    <source>
        <dbReference type="ARBA" id="ARBA00023002"/>
    </source>
</evidence>
<dbReference type="AlphaFoldDB" id="A0A0D2GHR8"/>
<dbReference type="InterPro" id="IPR023753">
    <property type="entry name" value="FAD/NAD-binding_dom"/>
</dbReference>
<keyword evidence="4" id="KW-0274">FAD</keyword>
<comment type="similarity">
    <text evidence="2">Belongs to the FAD-binding monooxygenase family.</text>
</comment>
<dbReference type="Pfam" id="PF07992">
    <property type="entry name" value="Pyr_redox_2"/>
    <property type="match status" value="1"/>
</dbReference>
<dbReference type="GO" id="GO:0004497">
    <property type="term" value="F:monooxygenase activity"/>
    <property type="evidence" value="ECO:0007669"/>
    <property type="project" value="UniProtKB-KW"/>
</dbReference>
<dbReference type="EMBL" id="KN846956">
    <property type="protein sequence ID" value="KIW71844.1"/>
    <property type="molecule type" value="Genomic_DNA"/>
</dbReference>
<reference evidence="10 11" key="1">
    <citation type="submission" date="2015-01" db="EMBL/GenBank/DDBJ databases">
        <title>The Genome Sequence of Capronia semiimmersa CBS27337.</title>
        <authorList>
            <consortium name="The Broad Institute Genomics Platform"/>
            <person name="Cuomo C."/>
            <person name="de Hoog S."/>
            <person name="Gorbushina A."/>
            <person name="Stielow B."/>
            <person name="Teixiera M."/>
            <person name="Abouelleil A."/>
            <person name="Chapman S.B."/>
            <person name="Priest M."/>
            <person name="Young S.K."/>
            <person name="Wortman J."/>
            <person name="Nusbaum C."/>
            <person name="Birren B."/>
        </authorList>
    </citation>
    <scope>NUCLEOTIDE SEQUENCE [LARGE SCALE GENOMIC DNA]</scope>
    <source>
        <strain evidence="10 11">CBS 27337</strain>
    </source>
</reference>
<protein>
    <recommendedName>
        <fullName evidence="9">FAD/NAD(P)-binding domain-containing protein</fullName>
    </recommendedName>
</protein>
<evidence type="ECO:0000256" key="1">
    <source>
        <dbReference type="ARBA" id="ARBA00001974"/>
    </source>
</evidence>
<evidence type="ECO:0000259" key="9">
    <source>
        <dbReference type="Pfam" id="PF07992"/>
    </source>
</evidence>
<evidence type="ECO:0000313" key="10">
    <source>
        <dbReference type="EMBL" id="KIW71844.1"/>
    </source>
</evidence>
<dbReference type="InterPro" id="IPR050775">
    <property type="entry name" value="FAD-binding_Monooxygenases"/>
</dbReference>
<dbReference type="Gene3D" id="3.50.50.60">
    <property type="entry name" value="FAD/NAD(P)-binding domain"/>
    <property type="match status" value="2"/>
</dbReference>
<evidence type="ECO:0000256" key="5">
    <source>
        <dbReference type="ARBA" id="ARBA00022857"/>
    </source>
</evidence>
<dbReference type="PRINTS" id="PR00411">
    <property type="entry name" value="PNDRDTASEI"/>
</dbReference>
<dbReference type="InterPro" id="IPR036188">
    <property type="entry name" value="FAD/NAD-bd_sf"/>
</dbReference>
<evidence type="ECO:0000256" key="3">
    <source>
        <dbReference type="ARBA" id="ARBA00022630"/>
    </source>
</evidence>
<comment type="cofactor">
    <cofactor evidence="1">
        <name>FAD</name>
        <dbReference type="ChEBI" id="CHEBI:57692"/>
    </cofactor>
</comment>
<evidence type="ECO:0000256" key="8">
    <source>
        <dbReference type="SAM" id="MobiDB-lite"/>
    </source>
</evidence>
<gene>
    <name evidence="10" type="ORF">PV04_00076</name>
</gene>
<dbReference type="PANTHER" id="PTHR43098:SF3">
    <property type="entry name" value="L-ORNITHINE N(5)-MONOOXYGENASE-RELATED"/>
    <property type="match status" value="1"/>
</dbReference>
<accession>A0A0D2GHR8</accession>
<sequence>MSFRTRPLSIIISAESRPNQKRRKLTNNTVTMGDPGEMTNPKLKTKLWEYGRRRRTDGPYADNLEVDALVVGGGFGGVFCFYSLRKAGLKTVIYEAGTDLGGTWRWNCYPGAMVDSEVPEYQLSIPETWKTYNWPSNYPTYRELRDYFDHCDKVLDIKSHTAFESVVTGAQFNTDEGRWYVKTADGRTAKAKYLVVAAGFAAKRYVPDWPGIEKFKGIIHHSSFWPDEEIDVKGKKCAIIGTGASGVQVTQAWGPVAGELKVFQRTPNLTVPMRLRALTAEEQWAGKRWYPELFDLRERCFGGFLYSFSEKNTFEDSPEEREMFFEKLWTDGGFRYWLGNYKDYLIDPKANRAVYDFWQKQQSARLKDQRKRDILTPVEPPHPWGVKRPCLEYRYLEQFNRDNVDVVNIKNNPIVGFDETGIQLQDGTHYDFDIICIATGFDVVTGGMTAMGLQNINGETLDSEWKKGAVTYLGTTVPGYPNMFHLYGPHGPTLLSNGPTSVEVQGRWITDAIKQMERQGIKYINPTDAAGREWKRRINELSDKTLFPTTKSTYMGGSDPKKKMEQTNYAGGLYDYGQEIRKALPDFGGFHVVKA</sequence>
<dbReference type="HOGENOM" id="CLU_006937_8_0_1"/>
<keyword evidence="5" id="KW-0521">NADP</keyword>
<keyword evidence="11" id="KW-1185">Reference proteome</keyword>
<feature type="region of interest" description="Disordered" evidence="8">
    <location>
        <begin position="18"/>
        <end position="38"/>
    </location>
</feature>
<proteinExistence type="inferred from homology"/>
<evidence type="ECO:0000256" key="4">
    <source>
        <dbReference type="ARBA" id="ARBA00022827"/>
    </source>
</evidence>